<dbReference type="EMBL" id="CP157947">
    <property type="protein sequence ID" value="XBS69219.1"/>
    <property type="molecule type" value="Genomic_DNA"/>
</dbReference>
<dbReference type="AlphaFoldDB" id="A0AAU7Q7T1"/>
<proteinExistence type="predicted"/>
<accession>A0AAU7Q7T1</accession>
<protein>
    <submittedName>
        <fullName evidence="1">M91 family zinc metallopeptidase</fullName>
    </submittedName>
</protein>
<gene>
    <name evidence="1" type="ORF">ABK905_22595</name>
</gene>
<reference evidence="1" key="1">
    <citation type="submission" date="2024-06" db="EMBL/GenBank/DDBJ databases">
        <authorList>
            <person name="Coelho C."/>
            <person name="Bento M."/>
            <person name="Garcia E."/>
            <person name="Camelo A."/>
            <person name="Brandao I."/>
            <person name="Espirito Santo C."/>
            <person name="Trovao J."/>
            <person name="Verissimo A."/>
            <person name="Costa J."/>
            <person name="Tiago I."/>
        </authorList>
    </citation>
    <scope>NUCLEOTIDE SEQUENCE</scope>
    <source>
        <strain evidence="1">KWT182</strain>
    </source>
</reference>
<name>A0AAU7Q7T1_9GAMM</name>
<organism evidence="1">
    <name type="scientific">Acerihabitans sp. KWT182</name>
    <dbReference type="NCBI Taxonomy" id="3157919"/>
    <lineage>
        <taxon>Bacteria</taxon>
        <taxon>Pseudomonadati</taxon>
        <taxon>Pseudomonadota</taxon>
        <taxon>Gammaproteobacteria</taxon>
        <taxon>Enterobacterales</taxon>
        <taxon>Pectobacteriaceae</taxon>
        <taxon>Acerihabitans</taxon>
    </lineage>
</organism>
<sequence length="276" mass="31838">MEDINELFTEVPIFCRNLVKYLQKPGPIKIIEKFALALNELSTTPMPLYGANPKTVHYALFLKGTRITTRIAILGNDMFISAVKMVLNDIKQVPMGQKILLALHDKSFTIQPPTMNAIERFEDGRFYAKNSAGGAIAFDPGNFIIGDESTVKTELWRYRNPAIGLYHELLHIYYDIYPAQFKPVGEETAKIIRGGPTELEEAMITGVSYKHPDTQKLYNFIEDSYIKENKQELISENQFRKAYAQMRGHEFYFRRPYYVKPDKLTPKEIKFSLTYN</sequence>
<evidence type="ECO:0000313" key="1">
    <source>
        <dbReference type="EMBL" id="XBS69219.1"/>
    </source>
</evidence>